<accession>L8G0N3</accession>
<gene>
    <name evidence="3" type="ORF">GMDG_00289</name>
</gene>
<dbReference type="HOGENOM" id="CLU_043418_0_1_1"/>
<keyword evidence="2" id="KW-0472">Membrane</keyword>
<keyword evidence="2" id="KW-1133">Transmembrane helix</keyword>
<dbReference type="AlphaFoldDB" id="L8G0N3"/>
<feature type="region of interest" description="Disordered" evidence="1">
    <location>
        <begin position="337"/>
        <end position="374"/>
    </location>
</feature>
<dbReference type="Gene3D" id="1.20.120.1630">
    <property type="match status" value="1"/>
</dbReference>
<dbReference type="PANTHER" id="PTHR32251">
    <property type="entry name" value="3-OXO-5-ALPHA-STEROID 4-DEHYDROGENASE"/>
    <property type="match status" value="1"/>
</dbReference>
<reference evidence="4" key="1">
    <citation type="submission" date="2010-09" db="EMBL/GenBank/DDBJ databases">
        <title>The genome sequence of Geomyces destructans 20631-21.</title>
        <authorList>
            <consortium name="The Broad Institute Genome Sequencing Platform"/>
            <person name="Cuomo C.A."/>
            <person name="Blehert D.S."/>
            <person name="Lorch J.M."/>
            <person name="Young S.K."/>
            <person name="Zeng Q."/>
            <person name="Gargeya S."/>
            <person name="Fitzgerald M."/>
            <person name="Haas B."/>
            <person name="Abouelleil A."/>
            <person name="Alvarado L."/>
            <person name="Arachchi H.M."/>
            <person name="Berlin A."/>
            <person name="Brown A."/>
            <person name="Chapman S.B."/>
            <person name="Chen Z."/>
            <person name="Dunbar C."/>
            <person name="Freedman E."/>
            <person name="Gearin G."/>
            <person name="Gellesch M."/>
            <person name="Goldberg J."/>
            <person name="Griggs A."/>
            <person name="Gujja S."/>
            <person name="Heiman D."/>
            <person name="Howarth C."/>
            <person name="Larson L."/>
            <person name="Lui A."/>
            <person name="MacDonald P.J.P."/>
            <person name="Montmayeur A."/>
            <person name="Murphy C."/>
            <person name="Neiman D."/>
            <person name="Pearson M."/>
            <person name="Priest M."/>
            <person name="Roberts A."/>
            <person name="Saif S."/>
            <person name="Shea T."/>
            <person name="Shenoy N."/>
            <person name="Sisk P."/>
            <person name="Stolte C."/>
            <person name="Sykes S."/>
            <person name="Wortman J."/>
            <person name="Nusbaum C."/>
            <person name="Birren B."/>
        </authorList>
    </citation>
    <scope>NUCLEOTIDE SEQUENCE [LARGE SCALE GENOMIC DNA]</scope>
    <source>
        <strain evidence="4">ATCC MYA-4855 / 20631-21</strain>
    </source>
</reference>
<proteinExistence type="predicted"/>
<dbReference type="GO" id="GO:0016020">
    <property type="term" value="C:membrane"/>
    <property type="evidence" value="ECO:0007669"/>
    <property type="project" value="TreeGrafter"/>
</dbReference>
<keyword evidence="2" id="KW-0812">Transmembrane</keyword>
<evidence type="ECO:0000256" key="1">
    <source>
        <dbReference type="SAM" id="MobiDB-lite"/>
    </source>
</evidence>
<feature type="transmembrane region" description="Helical" evidence="2">
    <location>
        <begin position="90"/>
        <end position="110"/>
    </location>
</feature>
<dbReference type="Proteomes" id="UP000011064">
    <property type="component" value="Unassembled WGS sequence"/>
</dbReference>
<dbReference type="InParanoid" id="L8G0N3"/>
<dbReference type="Pfam" id="PF06966">
    <property type="entry name" value="DUF1295"/>
    <property type="match status" value="1"/>
</dbReference>
<evidence type="ECO:0000313" key="3">
    <source>
        <dbReference type="EMBL" id="ELR06672.1"/>
    </source>
</evidence>
<feature type="transmembrane region" description="Helical" evidence="2">
    <location>
        <begin position="53"/>
        <end position="78"/>
    </location>
</feature>
<evidence type="ECO:0000256" key="2">
    <source>
        <dbReference type="SAM" id="Phobius"/>
    </source>
</evidence>
<dbReference type="OrthoDB" id="201504at2759"/>
<sequence>MQLVATTMALPAVATFEECADFSQTVAPFIPQLYELPQKLLNSYWNRDELLQLYIATNPLVSALALGLALFPIVWIVSEVNRNYSQVDRLWSILPAIFIGHFVAYGHVVGLDTERLDTLLVAVVIWSVRLTHNYWRRGGYSIGSEDYRWMIIKKKVNSWSTAIWPVFNIIFIAGMQLGLLLLISTPAYIQLLVSNMEMPISKVDTLFPRALVGLVLIEALADHQQWSFQSAKAKYRATAKVPQGYEQGDLERGFVVSGLFSLCRHPNFACEQAFWVVLYQWSCFNTDQLYNWTGIGALSLVCLFQGSTWLTEKVTAQKYPEYKEYQKRVSKFIPRMSHALPGDPVEQPSVEPATRSKAAGGKKGDKGQKGSKRN</sequence>
<evidence type="ECO:0000313" key="4">
    <source>
        <dbReference type="Proteomes" id="UP000011064"/>
    </source>
</evidence>
<dbReference type="InterPro" id="IPR010721">
    <property type="entry name" value="UstE-like"/>
</dbReference>
<organism evidence="3 4">
    <name type="scientific">Pseudogymnoascus destructans (strain ATCC MYA-4855 / 20631-21)</name>
    <name type="common">Bat white-nose syndrome fungus</name>
    <name type="synonym">Geomyces destructans</name>
    <dbReference type="NCBI Taxonomy" id="658429"/>
    <lineage>
        <taxon>Eukaryota</taxon>
        <taxon>Fungi</taxon>
        <taxon>Dikarya</taxon>
        <taxon>Ascomycota</taxon>
        <taxon>Pezizomycotina</taxon>
        <taxon>Leotiomycetes</taxon>
        <taxon>Thelebolales</taxon>
        <taxon>Thelebolaceae</taxon>
        <taxon>Pseudogymnoascus</taxon>
    </lineage>
</organism>
<dbReference type="EMBL" id="GL573171">
    <property type="protein sequence ID" value="ELR06672.1"/>
    <property type="molecule type" value="Genomic_DNA"/>
</dbReference>
<dbReference type="VEuPathDB" id="FungiDB:GMDG_00289"/>
<name>L8G0N3_PSED2</name>
<dbReference type="PANTHER" id="PTHR32251:SF23">
    <property type="entry name" value="3-OXO-5-ALPHA-STEROID 4-DEHYDROGENASE (DUF1295)"/>
    <property type="match status" value="1"/>
</dbReference>
<keyword evidence="4" id="KW-1185">Reference proteome</keyword>
<feature type="transmembrane region" description="Helical" evidence="2">
    <location>
        <begin position="156"/>
        <end position="183"/>
    </location>
</feature>
<evidence type="ECO:0008006" key="5">
    <source>
        <dbReference type="Google" id="ProtNLM"/>
    </source>
</evidence>
<protein>
    <recommendedName>
        <fullName evidence="5">Steroid 5-alpha reductase C-terminal domain-containing protein</fullName>
    </recommendedName>
</protein>